<feature type="domain" description="RUN" evidence="3">
    <location>
        <begin position="36"/>
        <end position="176"/>
    </location>
</feature>
<evidence type="ECO:0000313" key="4">
    <source>
        <dbReference type="EMBL" id="KAJ3050878.1"/>
    </source>
</evidence>
<dbReference type="SMART" id="SM00593">
    <property type="entry name" value="RUN"/>
    <property type="match status" value="1"/>
</dbReference>
<dbReference type="Gene3D" id="1.20.58.900">
    <property type="match status" value="1"/>
</dbReference>
<evidence type="ECO:0000313" key="5">
    <source>
        <dbReference type="Proteomes" id="UP001212841"/>
    </source>
</evidence>
<name>A0AAD5SAP4_9FUNG</name>
<dbReference type="Proteomes" id="UP001212841">
    <property type="component" value="Unassembled WGS sequence"/>
</dbReference>
<gene>
    <name evidence="4" type="ORF">HK097_008143</name>
</gene>
<evidence type="ECO:0000256" key="1">
    <source>
        <dbReference type="ARBA" id="ARBA00023054"/>
    </source>
</evidence>
<reference evidence="4" key="1">
    <citation type="submission" date="2020-05" db="EMBL/GenBank/DDBJ databases">
        <title>Phylogenomic resolution of chytrid fungi.</title>
        <authorList>
            <person name="Stajich J.E."/>
            <person name="Amses K."/>
            <person name="Simmons R."/>
            <person name="Seto K."/>
            <person name="Myers J."/>
            <person name="Bonds A."/>
            <person name="Quandt C.A."/>
            <person name="Barry K."/>
            <person name="Liu P."/>
            <person name="Grigoriev I."/>
            <person name="Longcore J.E."/>
            <person name="James T.Y."/>
        </authorList>
    </citation>
    <scope>NUCLEOTIDE SEQUENCE</scope>
    <source>
        <strain evidence="4">JEL0318</strain>
    </source>
</reference>
<comment type="caution">
    <text evidence="4">The sequence shown here is derived from an EMBL/GenBank/DDBJ whole genome shotgun (WGS) entry which is preliminary data.</text>
</comment>
<sequence>MSSTDAQSDERKALYGRFRLALDKLTDEATTTQEIDEENPNLIALCDEIYNVLNHGFIEKRGWYKSRTIWDFCDETLRRVAPTIPVAPRGTENLLATVMAMVNPAEAAKRMKVFIKLSLMHQTLGEHIQCLSADPTWLTQWYSPWALILQADEITPIIGMLQGLTQLEFNFYMRGDSHQSDSTADAGLAANIISRGDGFIKSGIAATLTTLDNLNKSGIASSLQMKMEVVKLEKINQGLQSANNKLGEQLTTAHESIKQLTKSHEEMSTTLDALQKTLEAERRLRLSLEVELMSTNLLREKETSAARERVEVVVRECQAGKEELAKALEEKEELKAQLERTRLMARVAKQQLDKAQGREVADTGSPAPELTTS</sequence>
<dbReference type="InterPro" id="IPR047335">
    <property type="entry name" value="RUFY1-3"/>
</dbReference>
<feature type="compositionally biased region" description="Basic and acidic residues" evidence="2">
    <location>
        <begin position="351"/>
        <end position="361"/>
    </location>
</feature>
<dbReference type="PANTHER" id="PTHR45956:SF6">
    <property type="entry name" value="RUN DOMAIN-CONTAINING PROTEIN"/>
    <property type="match status" value="1"/>
</dbReference>
<dbReference type="AlphaFoldDB" id="A0AAD5SAP4"/>
<organism evidence="4 5">
    <name type="scientific">Rhizophlyctis rosea</name>
    <dbReference type="NCBI Taxonomy" id="64517"/>
    <lineage>
        <taxon>Eukaryota</taxon>
        <taxon>Fungi</taxon>
        <taxon>Fungi incertae sedis</taxon>
        <taxon>Chytridiomycota</taxon>
        <taxon>Chytridiomycota incertae sedis</taxon>
        <taxon>Chytridiomycetes</taxon>
        <taxon>Rhizophlyctidales</taxon>
        <taxon>Rhizophlyctidaceae</taxon>
        <taxon>Rhizophlyctis</taxon>
    </lineage>
</organism>
<keyword evidence="1" id="KW-0175">Coiled coil</keyword>
<dbReference type="PROSITE" id="PS50826">
    <property type="entry name" value="RUN"/>
    <property type="match status" value="1"/>
</dbReference>
<dbReference type="SUPFAM" id="SSF140741">
    <property type="entry name" value="RUN domain-like"/>
    <property type="match status" value="1"/>
</dbReference>
<accession>A0AAD5SAP4</accession>
<dbReference type="CDD" id="cd17671">
    <property type="entry name" value="RUN"/>
    <property type="match status" value="1"/>
</dbReference>
<evidence type="ECO:0000259" key="3">
    <source>
        <dbReference type="PROSITE" id="PS50826"/>
    </source>
</evidence>
<feature type="region of interest" description="Disordered" evidence="2">
    <location>
        <begin position="349"/>
        <end position="373"/>
    </location>
</feature>
<dbReference type="PANTHER" id="PTHR45956">
    <property type="entry name" value="RUN AND FYVE DOMAIN-CONTAINING PROTEIN 2-LIKE PROTEIN"/>
    <property type="match status" value="1"/>
</dbReference>
<dbReference type="InterPro" id="IPR004012">
    <property type="entry name" value="Run_dom"/>
</dbReference>
<dbReference type="InterPro" id="IPR037213">
    <property type="entry name" value="Run_dom_sf"/>
</dbReference>
<evidence type="ECO:0000256" key="2">
    <source>
        <dbReference type="SAM" id="MobiDB-lite"/>
    </source>
</evidence>
<keyword evidence="5" id="KW-1185">Reference proteome</keyword>
<dbReference type="EMBL" id="JADGJD010000460">
    <property type="protein sequence ID" value="KAJ3050878.1"/>
    <property type="molecule type" value="Genomic_DNA"/>
</dbReference>
<protein>
    <recommendedName>
        <fullName evidence="3">RUN domain-containing protein</fullName>
    </recommendedName>
</protein>
<dbReference type="Pfam" id="PF02759">
    <property type="entry name" value="RUN"/>
    <property type="match status" value="1"/>
</dbReference>
<proteinExistence type="predicted"/>